<protein>
    <submittedName>
        <fullName evidence="2">Uncharacterized protein</fullName>
    </submittedName>
</protein>
<dbReference type="EMBL" id="BAAAHE010000008">
    <property type="protein sequence ID" value="GAA0612205.1"/>
    <property type="molecule type" value="Genomic_DNA"/>
</dbReference>
<evidence type="ECO:0000256" key="1">
    <source>
        <dbReference type="SAM" id="SignalP"/>
    </source>
</evidence>
<feature type="chain" id="PRO_5047514431" evidence="1">
    <location>
        <begin position="40"/>
        <end position="449"/>
    </location>
</feature>
<evidence type="ECO:0000313" key="3">
    <source>
        <dbReference type="Proteomes" id="UP001500957"/>
    </source>
</evidence>
<proteinExistence type="predicted"/>
<name>A0ABN1GIH0_9ACTN</name>
<reference evidence="2 3" key="1">
    <citation type="journal article" date="2019" name="Int. J. Syst. Evol. Microbiol.">
        <title>The Global Catalogue of Microorganisms (GCM) 10K type strain sequencing project: providing services to taxonomists for standard genome sequencing and annotation.</title>
        <authorList>
            <consortium name="The Broad Institute Genomics Platform"/>
            <consortium name="The Broad Institute Genome Sequencing Center for Infectious Disease"/>
            <person name="Wu L."/>
            <person name="Ma J."/>
        </authorList>
    </citation>
    <scope>NUCLEOTIDE SEQUENCE [LARGE SCALE GENOMIC DNA]</scope>
    <source>
        <strain evidence="2 3">JCM 10671</strain>
    </source>
</reference>
<organism evidence="2 3">
    <name type="scientific">Sporichthya brevicatena</name>
    <dbReference type="NCBI Taxonomy" id="171442"/>
    <lineage>
        <taxon>Bacteria</taxon>
        <taxon>Bacillati</taxon>
        <taxon>Actinomycetota</taxon>
        <taxon>Actinomycetes</taxon>
        <taxon>Sporichthyales</taxon>
        <taxon>Sporichthyaceae</taxon>
        <taxon>Sporichthya</taxon>
    </lineage>
</organism>
<accession>A0ABN1GIH0</accession>
<dbReference type="Proteomes" id="UP001500957">
    <property type="component" value="Unassembled WGS sequence"/>
</dbReference>
<keyword evidence="3" id="KW-1185">Reference proteome</keyword>
<keyword evidence="1" id="KW-0732">Signal</keyword>
<gene>
    <name evidence="2" type="ORF">GCM10009547_12790</name>
</gene>
<feature type="signal peptide" evidence="1">
    <location>
        <begin position="1"/>
        <end position="39"/>
    </location>
</feature>
<sequence length="449" mass="43648">MSSLRLSGLNRTVRATSVTATVVLALSASALVWSSTASAAAPDIYDLSAEAVALQSTTTDAAVPFGLPASAGSYGAGALLNSNGESSANAGAPYSPLVSSVPNTGNGIVQATAGASLPMVPTFPGYVSAKDPVVPNAKQNAGGYELVADAVPGKATGRVNIGGQAATSEENNAFAFAESVAGEDGVVTQGTAGVHALSFDGILDILNVSSFASLTRGADGRTTPVTTTDLGTISFAGLKSGLTGDGFSALGSAPVPLDTAGLAALNATLEPAGVTLTYLPEIYTYTDGSTTTGPTVDAKKDVSGVTSGALQILFSNTSERGTTTETVTIGRVSLTATSNSLAGAASGAGVDSDAAAGAAAGNALPSTGTARTAPVDAAGLDAAGFGAVPGATAPTAAQAPAQSFLPAAVGSILPEGTTSWESFYLVLAVAAASALAGAQVVRLLSVRGR</sequence>
<dbReference type="RefSeq" id="WP_344602796.1">
    <property type="nucleotide sequence ID" value="NZ_BAAAHE010000008.1"/>
</dbReference>
<comment type="caution">
    <text evidence="2">The sequence shown here is derived from an EMBL/GenBank/DDBJ whole genome shotgun (WGS) entry which is preliminary data.</text>
</comment>
<evidence type="ECO:0000313" key="2">
    <source>
        <dbReference type="EMBL" id="GAA0612205.1"/>
    </source>
</evidence>